<proteinExistence type="predicted"/>
<evidence type="ECO:0000313" key="5">
    <source>
        <dbReference type="Proteomes" id="UP000271683"/>
    </source>
</evidence>
<dbReference type="PANTHER" id="PTHR43214">
    <property type="entry name" value="TWO-COMPONENT RESPONSE REGULATOR"/>
    <property type="match status" value="1"/>
</dbReference>
<name>A0A3N1GTQ0_9ACTN</name>
<dbReference type="PANTHER" id="PTHR43214:SF43">
    <property type="entry name" value="TWO-COMPONENT RESPONSE REGULATOR"/>
    <property type="match status" value="1"/>
</dbReference>
<dbReference type="InterPro" id="IPR001789">
    <property type="entry name" value="Sig_transdc_resp-reg_receiver"/>
</dbReference>
<organism evidence="4 5">
    <name type="scientific">Couchioplanes caeruleus</name>
    <dbReference type="NCBI Taxonomy" id="56438"/>
    <lineage>
        <taxon>Bacteria</taxon>
        <taxon>Bacillati</taxon>
        <taxon>Actinomycetota</taxon>
        <taxon>Actinomycetes</taxon>
        <taxon>Micromonosporales</taxon>
        <taxon>Micromonosporaceae</taxon>
        <taxon>Couchioplanes</taxon>
    </lineage>
</organism>
<dbReference type="Gene3D" id="3.40.50.2300">
    <property type="match status" value="1"/>
</dbReference>
<dbReference type="Proteomes" id="UP000271683">
    <property type="component" value="Unassembled WGS sequence"/>
</dbReference>
<dbReference type="PROSITE" id="PS50110">
    <property type="entry name" value="RESPONSE_REGULATORY"/>
    <property type="match status" value="1"/>
</dbReference>
<dbReference type="SUPFAM" id="SSF46894">
    <property type="entry name" value="C-terminal effector domain of the bipartite response regulators"/>
    <property type="match status" value="1"/>
</dbReference>
<keyword evidence="1 4" id="KW-0238">DNA-binding</keyword>
<dbReference type="GO" id="GO:0006355">
    <property type="term" value="P:regulation of DNA-templated transcription"/>
    <property type="evidence" value="ECO:0007669"/>
    <property type="project" value="InterPro"/>
</dbReference>
<dbReference type="GO" id="GO:0000160">
    <property type="term" value="P:phosphorelay signal transduction system"/>
    <property type="evidence" value="ECO:0007669"/>
    <property type="project" value="InterPro"/>
</dbReference>
<dbReference type="Gene3D" id="1.10.10.10">
    <property type="entry name" value="Winged helix-like DNA-binding domain superfamily/Winged helix DNA-binding domain"/>
    <property type="match status" value="1"/>
</dbReference>
<dbReference type="InterPro" id="IPR036388">
    <property type="entry name" value="WH-like_DNA-bd_sf"/>
</dbReference>
<sequence>MGPDAPSGARTPTVRGASMTAKVLVVDPVATTREGVALILERCGFQVDRLDSPDAYPTEQHTDAVVVNVHTEDDFTGVRALRDRHDSVVVALLRSSEAGDYRAALTAGARTACAWDTSPRDLAMVVTAAVVGQTVLPTAIVEQLVGLMQDAPPELTVSAEDLRWLQLLARGGSVTELSTVVGYSPREVFRRLRQLYQRMGVSNRQQAIALAGIWGLVHLTAADERRRLSRV</sequence>
<dbReference type="OrthoDB" id="3394607at2"/>
<feature type="domain" description="Response regulatory" evidence="3">
    <location>
        <begin position="22"/>
        <end position="130"/>
    </location>
</feature>
<evidence type="ECO:0000259" key="3">
    <source>
        <dbReference type="PROSITE" id="PS50110"/>
    </source>
</evidence>
<dbReference type="InterPro" id="IPR000792">
    <property type="entry name" value="Tscrpt_reg_LuxR_C"/>
</dbReference>
<comment type="caution">
    <text evidence="2">Lacks conserved residue(s) required for the propagation of feature annotation.</text>
</comment>
<accession>A0A3N1GTQ0</accession>
<reference evidence="4 5" key="1">
    <citation type="submission" date="2018-11" db="EMBL/GenBank/DDBJ databases">
        <title>Sequencing the genomes of 1000 actinobacteria strains.</title>
        <authorList>
            <person name="Klenk H.-P."/>
        </authorList>
    </citation>
    <scope>NUCLEOTIDE SEQUENCE [LARGE SCALE GENOMIC DNA]</scope>
    <source>
        <strain evidence="4 5">DSM 43634</strain>
    </source>
</reference>
<dbReference type="AlphaFoldDB" id="A0A3N1GTQ0"/>
<dbReference type="EMBL" id="RJKL01000001">
    <property type="protein sequence ID" value="ROP33562.1"/>
    <property type="molecule type" value="Genomic_DNA"/>
</dbReference>
<evidence type="ECO:0000256" key="1">
    <source>
        <dbReference type="ARBA" id="ARBA00023125"/>
    </source>
</evidence>
<comment type="caution">
    <text evidence="4">The sequence shown here is derived from an EMBL/GenBank/DDBJ whole genome shotgun (WGS) entry which is preliminary data.</text>
</comment>
<gene>
    <name evidence="4" type="ORF">EDD30_6557</name>
</gene>
<dbReference type="SUPFAM" id="SSF52172">
    <property type="entry name" value="CheY-like"/>
    <property type="match status" value="1"/>
</dbReference>
<protein>
    <submittedName>
        <fullName evidence="4">DNA-binding NarL/FixJ family response regulator</fullName>
    </submittedName>
</protein>
<dbReference type="InterPro" id="IPR039420">
    <property type="entry name" value="WalR-like"/>
</dbReference>
<evidence type="ECO:0000256" key="2">
    <source>
        <dbReference type="PROSITE-ProRule" id="PRU00169"/>
    </source>
</evidence>
<dbReference type="GO" id="GO:0003677">
    <property type="term" value="F:DNA binding"/>
    <property type="evidence" value="ECO:0007669"/>
    <property type="project" value="UniProtKB-KW"/>
</dbReference>
<evidence type="ECO:0000313" key="4">
    <source>
        <dbReference type="EMBL" id="ROP33562.1"/>
    </source>
</evidence>
<dbReference type="SMART" id="SM00421">
    <property type="entry name" value="HTH_LUXR"/>
    <property type="match status" value="1"/>
</dbReference>
<dbReference type="InterPro" id="IPR011006">
    <property type="entry name" value="CheY-like_superfamily"/>
</dbReference>
<dbReference type="InterPro" id="IPR016032">
    <property type="entry name" value="Sig_transdc_resp-reg_C-effctor"/>
</dbReference>